<evidence type="ECO:0000259" key="1">
    <source>
        <dbReference type="Pfam" id="PF12728"/>
    </source>
</evidence>
<organism evidence="2 3">
    <name type="scientific">Candidatus Yanofskybacteria bacterium RIFCSPHIGHO2_01_FULL_45_42</name>
    <dbReference type="NCBI Taxonomy" id="1802671"/>
    <lineage>
        <taxon>Bacteria</taxon>
        <taxon>Candidatus Yanofskyibacteriota</taxon>
    </lineage>
</organism>
<reference evidence="2 3" key="1">
    <citation type="journal article" date="2016" name="Nat. Commun.">
        <title>Thousands of microbial genomes shed light on interconnected biogeochemical processes in an aquifer system.</title>
        <authorList>
            <person name="Anantharaman K."/>
            <person name="Brown C.T."/>
            <person name="Hug L.A."/>
            <person name="Sharon I."/>
            <person name="Castelle C.J."/>
            <person name="Probst A.J."/>
            <person name="Thomas B.C."/>
            <person name="Singh A."/>
            <person name="Wilkins M.J."/>
            <person name="Karaoz U."/>
            <person name="Brodie E.L."/>
            <person name="Williams K.H."/>
            <person name="Hubbard S.S."/>
            <person name="Banfield J.F."/>
        </authorList>
    </citation>
    <scope>NUCLEOTIDE SEQUENCE [LARGE SCALE GENOMIC DNA]</scope>
</reference>
<dbReference type="AlphaFoldDB" id="A0A1F8F4Q1"/>
<evidence type="ECO:0000313" key="2">
    <source>
        <dbReference type="EMBL" id="OGN08103.1"/>
    </source>
</evidence>
<dbReference type="InterPro" id="IPR041657">
    <property type="entry name" value="HTH_17"/>
</dbReference>
<proteinExistence type="predicted"/>
<dbReference type="NCBIfam" id="TIGR01764">
    <property type="entry name" value="excise"/>
    <property type="match status" value="1"/>
</dbReference>
<feature type="domain" description="Helix-turn-helix" evidence="1">
    <location>
        <begin position="10"/>
        <end position="58"/>
    </location>
</feature>
<dbReference type="GO" id="GO:0003677">
    <property type="term" value="F:DNA binding"/>
    <property type="evidence" value="ECO:0007669"/>
    <property type="project" value="InterPro"/>
</dbReference>
<dbReference type="Pfam" id="PF12728">
    <property type="entry name" value="HTH_17"/>
    <property type="match status" value="1"/>
</dbReference>
<name>A0A1F8F4Q1_9BACT</name>
<gene>
    <name evidence="2" type="ORF">A2750_01475</name>
</gene>
<accession>A0A1F8F4Q1</accession>
<evidence type="ECO:0000313" key="3">
    <source>
        <dbReference type="Proteomes" id="UP000178023"/>
    </source>
</evidence>
<dbReference type="EMBL" id="MGJL01000011">
    <property type="protein sequence ID" value="OGN08103.1"/>
    <property type="molecule type" value="Genomic_DNA"/>
</dbReference>
<protein>
    <recommendedName>
        <fullName evidence="1">Helix-turn-helix domain-containing protein</fullName>
    </recommendedName>
</protein>
<dbReference type="Proteomes" id="UP000178023">
    <property type="component" value="Unassembled WGS sequence"/>
</dbReference>
<comment type="caution">
    <text evidence="2">The sequence shown here is derived from an EMBL/GenBank/DDBJ whole genome shotgun (WGS) entry which is preliminary data.</text>
</comment>
<dbReference type="InterPro" id="IPR010093">
    <property type="entry name" value="SinI_DNA-bd"/>
</dbReference>
<sequence>MAKSPRESQLLGTREAAVLLKVTAARVRQLILEGKLRARKIGRDHLISEKEVRRLLAKPRRVGRPKTKRKK</sequence>